<keyword evidence="1" id="KW-0472">Membrane</keyword>
<sequence>MKLIVHCAGHVLLVGLVAIGCSGFVLAFTSNPVLAHFAGLGVVASAATTVVERSEARHFQNWPRRGP</sequence>
<evidence type="ECO:0000313" key="3">
    <source>
        <dbReference type="Proteomes" id="UP000177457"/>
    </source>
</evidence>
<comment type="caution">
    <text evidence="2">The sequence shown here is derived from an EMBL/GenBank/DDBJ whole genome shotgun (WGS) entry which is preliminary data.</text>
</comment>
<gene>
    <name evidence="2" type="ORF">A3C90_02710</name>
</gene>
<dbReference type="AlphaFoldDB" id="A0A1F6MPB2"/>
<protein>
    <recommendedName>
        <fullName evidence="4">Lipoprotein</fullName>
    </recommendedName>
</protein>
<reference evidence="2 3" key="1">
    <citation type="journal article" date="2016" name="Nat. Commun.">
        <title>Thousands of microbial genomes shed light on interconnected biogeochemical processes in an aquifer system.</title>
        <authorList>
            <person name="Anantharaman K."/>
            <person name="Brown C.T."/>
            <person name="Hug L.A."/>
            <person name="Sharon I."/>
            <person name="Castelle C.J."/>
            <person name="Probst A.J."/>
            <person name="Thomas B.C."/>
            <person name="Singh A."/>
            <person name="Wilkins M.J."/>
            <person name="Karaoz U."/>
            <person name="Brodie E.L."/>
            <person name="Williams K.H."/>
            <person name="Hubbard S.S."/>
            <person name="Banfield J.F."/>
        </authorList>
    </citation>
    <scope>NUCLEOTIDE SEQUENCE [LARGE SCALE GENOMIC DNA]</scope>
</reference>
<organism evidence="2 3">
    <name type="scientific">Candidatus Magasanikbacteria bacterium RIFCSPHIGHO2_02_FULL_51_14</name>
    <dbReference type="NCBI Taxonomy" id="1798683"/>
    <lineage>
        <taxon>Bacteria</taxon>
        <taxon>Candidatus Magasanikiibacteriota</taxon>
    </lineage>
</organism>
<dbReference type="PROSITE" id="PS51257">
    <property type="entry name" value="PROKAR_LIPOPROTEIN"/>
    <property type="match status" value="1"/>
</dbReference>
<keyword evidence="1" id="KW-1133">Transmembrane helix</keyword>
<name>A0A1F6MPB2_9BACT</name>
<dbReference type="EMBL" id="MFQE01000028">
    <property type="protein sequence ID" value="OGH73388.1"/>
    <property type="molecule type" value="Genomic_DNA"/>
</dbReference>
<accession>A0A1F6MPB2</accession>
<feature type="transmembrane region" description="Helical" evidence="1">
    <location>
        <begin position="33"/>
        <end position="51"/>
    </location>
</feature>
<keyword evidence="1" id="KW-0812">Transmembrane</keyword>
<dbReference type="Proteomes" id="UP000177457">
    <property type="component" value="Unassembled WGS sequence"/>
</dbReference>
<feature type="transmembrane region" description="Helical" evidence="1">
    <location>
        <begin position="7"/>
        <end position="27"/>
    </location>
</feature>
<proteinExistence type="predicted"/>
<evidence type="ECO:0000313" key="2">
    <source>
        <dbReference type="EMBL" id="OGH73388.1"/>
    </source>
</evidence>
<evidence type="ECO:0008006" key="4">
    <source>
        <dbReference type="Google" id="ProtNLM"/>
    </source>
</evidence>
<evidence type="ECO:0000256" key="1">
    <source>
        <dbReference type="SAM" id="Phobius"/>
    </source>
</evidence>